<dbReference type="RefSeq" id="WP_184935960.1">
    <property type="nucleotide sequence ID" value="NZ_JACHJV010000001.1"/>
</dbReference>
<feature type="region of interest" description="Disordered" evidence="1">
    <location>
        <begin position="153"/>
        <end position="200"/>
    </location>
</feature>
<proteinExistence type="predicted"/>
<dbReference type="AlphaFoldDB" id="A0A7W7R1Z0"/>
<organism evidence="2 3">
    <name type="scientific">Kitasatospora kifunensis</name>
    <name type="common">Streptomyces kifunensis</name>
    <dbReference type="NCBI Taxonomy" id="58351"/>
    <lineage>
        <taxon>Bacteria</taxon>
        <taxon>Bacillati</taxon>
        <taxon>Actinomycetota</taxon>
        <taxon>Actinomycetes</taxon>
        <taxon>Kitasatosporales</taxon>
        <taxon>Streptomycetaceae</taxon>
        <taxon>Kitasatospora</taxon>
    </lineage>
</organism>
<name>A0A7W7R1Z0_KITKI</name>
<evidence type="ECO:0000313" key="2">
    <source>
        <dbReference type="EMBL" id="MBB4923932.1"/>
    </source>
</evidence>
<sequence>MVEMVSADGGPAATPSYFRQQGLKNANYDMARQLAVDAGGTGNLSLEMETLTEFKKRVDAMLTSLDGSDASQPKIAQQSLDLTHFGSGVPQSGALYGAYNVVHTNLQTLSTALSNQIEAMSIAINISINGYQNVDDAQRETLWKIHNQTDAQYTTGVPPTGIVSNPPADGTTTTAGGTAAGGTTATQAAATTSNTGGGVG</sequence>
<gene>
    <name evidence="2" type="ORF">FHR34_002925</name>
</gene>
<evidence type="ECO:0000313" key="3">
    <source>
        <dbReference type="Proteomes" id="UP000540506"/>
    </source>
</evidence>
<reference evidence="2 3" key="1">
    <citation type="submission" date="2020-08" db="EMBL/GenBank/DDBJ databases">
        <title>Sequencing the genomes of 1000 actinobacteria strains.</title>
        <authorList>
            <person name="Klenk H.-P."/>
        </authorList>
    </citation>
    <scope>NUCLEOTIDE SEQUENCE [LARGE SCALE GENOMIC DNA]</scope>
    <source>
        <strain evidence="2 3">DSM 41654</strain>
    </source>
</reference>
<dbReference type="EMBL" id="JACHJV010000001">
    <property type="protein sequence ID" value="MBB4923932.1"/>
    <property type="molecule type" value="Genomic_DNA"/>
</dbReference>
<keyword evidence="3" id="KW-1185">Reference proteome</keyword>
<evidence type="ECO:0000256" key="1">
    <source>
        <dbReference type="SAM" id="MobiDB-lite"/>
    </source>
</evidence>
<comment type="caution">
    <text evidence="2">The sequence shown here is derived from an EMBL/GenBank/DDBJ whole genome shotgun (WGS) entry which is preliminary data.</text>
</comment>
<dbReference type="Proteomes" id="UP000540506">
    <property type="component" value="Unassembled WGS sequence"/>
</dbReference>
<protein>
    <submittedName>
        <fullName evidence="2">Uncharacterized protein</fullName>
    </submittedName>
</protein>
<accession>A0A7W7R1Z0</accession>
<feature type="compositionally biased region" description="Low complexity" evidence="1">
    <location>
        <begin position="168"/>
        <end position="194"/>
    </location>
</feature>